<evidence type="ECO:0000256" key="1">
    <source>
        <dbReference type="SAM" id="Phobius"/>
    </source>
</evidence>
<keyword evidence="1" id="KW-0472">Membrane</keyword>
<feature type="transmembrane region" description="Helical" evidence="1">
    <location>
        <begin position="7"/>
        <end position="24"/>
    </location>
</feature>
<name>A0ABV5EYS0_9FLAO</name>
<keyword evidence="3" id="KW-1185">Reference proteome</keyword>
<comment type="caution">
    <text evidence="2">The sequence shown here is derived from an EMBL/GenBank/DDBJ whole genome shotgun (WGS) entry which is preliminary data.</text>
</comment>
<accession>A0ABV5EYS0</accession>
<protein>
    <submittedName>
        <fullName evidence="2">Uncharacterized protein</fullName>
    </submittedName>
</protein>
<keyword evidence="1" id="KW-0812">Transmembrane</keyword>
<gene>
    <name evidence="2" type="ORF">ACFFVB_04240</name>
</gene>
<dbReference type="Proteomes" id="UP001589605">
    <property type="component" value="Unassembled WGS sequence"/>
</dbReference>
<dbReference type="EMBL" id="JBHMEZ010000003">
    <property type="protein sequence ID" value="MFB9052280.1"/>
    <property type="molecule type" value="Genomic_DNA"/>
</dbReference>
<proteinExistence type="predicted"/>
<dbReference type="RefSeq" id="WP_382381469.1">
    <property type="nucleotide sequence ID" value="NZ_JBHMEZ010000003.1"/>
</dbReference>
<sequence length="66" mass="7495">MKTSQTLNYILIIFGILVAMYAKVNDSENTYLLILGICSLLFGVFKISQTIPSKTEKENDFNTEEE</sequence>
<organism evidence="2 3">
    <name type="scientific">Formosa undariae</name>
    <dbReference type="NCBI Taxonomy" id="1325436"/>
    <lineage>
        <taxon>Bacteria</taxon>
        <taxon>Pseudomonadati</taxon>
        <taxon>Bacteroidota</taxon>
        <taxon>Flavobacteriia</taxon>
        <taxon>Flavobacteriales</taxon>
        <taxon>Flavobacteriaceae</taxon>
        <taxon>Formosa</taxon>
    </lineage>
</organism>
<feature type="transmembrane region" description="Helical" evidence="1">
    <location>
        <begin position="30"/>
        <end position="47"/>
    </location>
</feature>
<evidence type="ECO:0000313" key="3">
    <source>
        <dbReference type="Proteomes" id="UP001589605"/>
    </source>
</evidence>
<reference evidence="2 3" key="1">
    <citation type="submission" date="2024-09" db="EMBL/GenBank/DDBJ databases">
        <authorList>
            <person name="Sun Q."/>
            <person name="Mori K."/>
        </authorList>
    </citation>
    <scope>NUCLEOTIDE SEQUENCE [LARGE SCALE GENOMIC DNA]</scope>
    <source>
        <strain evidence="2 3">CECT 8286</strain>
    </source>
</reference>
<evidence type="ECO:0000313" key="2">
    <source>
        <dbReference type="EMBL" id="MFB9052280.1"/>
    </source>
</evidence>
<keyword evidence="1" id="KW-1133">Transmembrane helix</keyword>